<protein>
    <recommendedName>
        <fullName evidence="1">F-box domain-containing protein</fullName>
    </recommendedName>
</protein>
<feature type="domain" description="F-box" evidence="1">
    <location>
        <begin position="2"/>
        <end position="48"/>
    </location>
</feature>
<evidence type="ECO:0000259" key="1">
    <source>
        <dbReference type="PROSITE" id="PS50181"/>
    </source>
</evidence>
<proteinExistence type="predicted"/>
<dbReference type="Gene3D" id="1.20.1280.50">
    <property type="match status" value="1"/>
</dbReference>
<dbReference type="InterPro" id="IPR001810">
    <property type="entry name" value="F-box_dom"/>
</dbReference>
<gene>
    <name evidence="2" type="ORF">BASA50_010811</name>
</gene>
<dbReference type="PANTHER" id="PTHR31960:SF26">
    <property type="entry name" value="F-BOX DOMAIN CONTAINING PROTEIN"/>
    <property type="match status" value="1"/>
</dbReference>
<dbReference type="PROSITE" id="PS50181">
    <property type="entry name" value="FBOX"/>
    <property type="match status" value="1"/>
</dbReference>
<dbReference type="InterPro" id="IPR025886">
    <property type="entry name" value="PP2-like"/>
</dbReference>
<reference evidence="2 3" key="1">
    <citation type="submission" date="2021-02" db="EMBL/GenBank/DDBJ databases">
        <title>Variation within the Batrachochytrium salamandrivorans European outbreak.</title>
        <authorList>
            <person name="Kelly M."/>
            <person name="Pasmans F."/>
            <person name="Shea T.P."/>
            <person name="Munoz J.F."/>
            <person name="Carranza S."/>
            <person name="Cuomo C.A."/>
            <person name="Martel A."/>
        </authorList>
    </citation>
    <scope>NUCLEOTIDE SEQUENCE [LARGE SCALE GENOMIC DNA]</scope>
    <source>
        <strain evidence="2 3">AMFP18/2</strain>
    </source>
</reference>
<organism evidence="2 3">
    <name type="scientific">Batrachochytrium salamandrivorans</name>
    <dbReference type="NCBI Taxonomy" id="1357716"/>
    <lineage>
        <taxon>Eukaryota</taxon>
        <taxon>Fungi</taxon>
        <taxon>Fungi incertae sedis</taxon>
        <taxon>Chytridiomycota</taxon>
        <taxon>Chytridiomycota incertae sedis</taxon>
        <taxon>Chytridiomycetes</taxon>
        <taxon>Rhizophydiales</taxon>
        <taxon>Rhizophydiales incertae sedis</taxon>
        <taxon>Batrachochytrium</taxon>
    </lineage>
</organism>
<dbReference type="Proteomes" id="UP001648503">
    <property type="component" value="Unassembled WGS sequence"/>
</dbReference>
<name>A0ABQ8F035_9FUNG</name>
<dbReference type="InterPro" id="IPR036047">
    <property type="entry name" value="F-box-like_dom_sf"/>
</dbReference>
<dbReference type="PANTHER" id="PTHR31960">
    <property type="entry name" value="F-BOX PROTEIN PP2-A15"/>
    <property type="match status" value="1"/>
</dbReference>
<comment type="caution">
    <text evidence="2">The sequence shown here is derived from an EMBL/GenBank/DDBJ whole genome shotgun (WGS) entry which is preliminary data.</text>
</comment>
<dbReference type="Pfam" id="PF14299">
    <property type="entry name" value="PP2"/>
    <property type="match status" value="1"/>
</dbReference>
<keyword evidence="3" id="KW-1185">Reference proteome</keyword>
<evidence type="ECO:0000313" key="3">
    <source>
        <dbReference type="Proteomes" id="UP001648503"/>
    </source>
</evidence>
<dbReference type="SUPFAM" id="SSF81383">
    <property type="entry name" value="F-box domain"/>
    <property type="match status" value="1"/>
</dbReference>
<sequence length="252" mass="28653">MMAAMDKLPLELQLSFIKYLEPNEISRLARTCCRNLTMLTSDLIWETMLVSRFGKEHLPKDRLQCKDVYQGLRKHALRLGPRNLAIAWMEDSQYWKTEVDPTASFGEVAELRQVCWFNVHGIFHGVPRGSYFPVIRFKTGRAIGQLATVKATFKVESIDTSSAPDHASLECSKQFTVHKNVTQWSDFVLPLIHVGDWVNADAYHEVSFAFIGHDGQWKSSLKIDSVYLHNAKKGTEMLVVAADASSDHEIRL</sequence>
<evidence type="ECO:0000313" key="2">
    <source>
        <dbReference type="EMBL" id="KAH6588260.1"/>
    </source>
</evidence>
<accession>A0ABQ8F035</accession>
<dbReference type="EMBL" id="JAFCIX010000527">
    <property type="protein sequence ID" value="KAH6588260.1"/>
    <property type="molecule type" value="Genomic_DNA"/>
</dbReference>